<dbReference type="EMBL" id="LR721782">
    <property type="protein sequence ID" value="VVW31934.1"/>
    <property type="molecule type" value="Genomic_DNA"/>
</dbReference>
<feature type="compositionally biased region" description="Acidic residues" evidence="1">
    <location>
        <begin position="486"/>
        <end position="514"/>
    </location>
</feature>
<accession>A0A5K1CYF0</accession>
<dbReference type="Gramene" id="NC4G0237850.1">
    <property type="protein sequence ID" value="NC4G0237850.1:cds"/>
    <property type="gene ID" value="NC4G0237850"/>
</dbReference>
<feature type="compositionally biased region" description="Acidic residues" evidence="1">
    <location>
        <begin position="527"/>
        <end position="538"/>
    </location>
</feature>
<proteinExistence type="predicted"/>
<dbReference type="PANTHER" id="PTHR34059">
    <property type="entry name" value="EXPRESSED PROTEIN"/>
    <property type="match status" value="1"/>
</dbReference>
<organism evidence="2">
    <name type="scientific">Nymphaea colorata</name>
    <name type="common">pocket water lily</name>
    <dbReference type="NCBI Taxonomy" id="210225"/>
    <lineage>
        <taxon>Eukaryota</taxon>
        <taxon>Viridiplantae</taxon>
        <taxon>Streptophyta</taxon>
        <taxon>Embryophyta</taxon>
        <taxon>Tracheophyta</taxon>
        <taxon>Spermatophyta</taxon>
        <taxon>Magnoliopsida</taxon>
        <taxon>Nymphaeales</taxon>
        <taxon>Nymphaeaceae</taxon>
        <taxon>Nymphaea</taxon>
    </lineage>
</organism>
<gene>
    <name evidence="2" type="ORF">NYM_LOCUS18353</name>
</gene>
<evidence type="ECO:0008006" key="3">
    <source>
        <dbReference type="Google" id="ProtNLM"/>
    </source>
</evidence>
<feature type="compositionally biased region" description="Basic and acidic residues" evidence="1">
    <location>
        <begin position="385"/>
        <end position="394"/>
    </location>
</feature>
<name>A0A5K1CYF0_9MAGN</name>
<protein>
    <recommendedName>
        <fullName evidence="3">DUF4408 domain-containing protein</fullName>
    </recommendedName>
</protein>
<evidence type="ECO:0000256" key="1">
    <source>
        <dbReference type="SAM" id="MobiDB-lite"/>
    </source>
</evidence>
<dbReference type="OMA" id="DQDHYSQ"/>
<dbReference type="InterPro" id="IPR008480">
    <property type="entry name" value="DUF761_pln"/>
</dbReference>
<feature type="region of interest" description="Disordered" evidence="1">
    <location>
        <begin position="383"/>
        <end position="540"/>
    </location>
</feature>
<feature type="region of interest" description="Disordered" evidence="1">
    <location>
        <begin position="554"/>
        <end position="576"/>
    </location>
</feature>
<dbReference type="Pfam" id="PF05553">
    <property type="entry name" value="DUF761"/>
    <property type="match status" value="1"/>
</dbReference>
<dbReference type="AlphaFoldDB" id="A0A5K1CYF0"/>
<sequence length="576" mass="64708">MAASFKNGRRLHFSPPHLTDLNAHRLVSKTQQNPSNYSGYLLKGLFITVAFALLPFCSSHLPEFTNHTNLDRRWEFLRLAFIGAALSYGLLSRRRSETVKEIEVRIESTQNYVSKILQVSPVFDGESDCGSYSDSSRLQTWSSLYYPCESKVMVAEEDRNRHDQPLFLPVRSLKSSISDTETMPAREITQIPAPANSKTKDSVMIGKRETGMSNFHGVDLDNVVLPSPVPWRSRSGRLEVKGDIFPSALYSLPQSISGPEVPEFASPASLSSISRPPSISPPQSLSPTPMLASVQDSATDPKVNRVSSVKDNVSPPVKEIVTVNKFLNKTLDYSQSFEGNRPRKSISTMRKCESLDSTYGGHVGIEPEQTAVRSRRTFNSMKVENGVRKNKDDENLLMPRPDGEDKSVGSEAEEGMSRNDGTEFVVATKKRKSEVEIAEKTQSKSNFQPPRPPSIELYEEYRKNRHSAKQEIKELKAQVEAALVADGDDDDDNGDEDDNDEEEEEREHEEEEVDDTHSDTETVSSESESETDQIDESEVDKKADEFIAKFRQQIRLQRVRPIKTGSGQKIQNRKNR</sequence>
<feature type="compositionally biased region" description="Basic and acidic residues" evidence="1">
    <location>
        <begin position="468"/>
        <end position="477"/>
    </location>
</feature>
<dbReference type="OrthoDB" id="1080706at2759"/>
<evidence type="ECO:0000313" key="2">
    <source>
        <dbReference type="EMBL" id="VVW31934.1"/>
    </source>
</evidence>
<reference evidence="2" key="1">
    <citation type="submission" date="2019-09" db="EMBL/GenBank/DDBJ databases">
        <authorList>
            <person name="Zhang L."/>
        </authorList>
    </citation>
    <scope>NUCLEOTIDE SEQUENCE</scope>
</reference>
<feature type="compositionally biased region" description="Basic and acidic residues" evidence="1">
    <location>
        <begin position="433"/>
        <end position="442"/>
    </location>
</feature>
<feature type="compositionally biased region" description="Low complexity" evidence="1">
    <location>
        <begin position="265"/>
        <end position="289"/>
    </location>
</feature>
<feature type="region of interest" description="Disordered" evidence="1">
    <location>
        <begin position="263"/>
        <end position="309"/>
    </location>
</feature>
<dbReference type="PANTHER" id="PTHR34059:SF1">
    <property type="entry name" value="EXPRESSED PROTEIN"/>
    <property type="match status" value="1"/>
</dbReference>